<dbReference type="AlphaFoldDB" id="A0AAV9VML2"/>
<comment type="caution">
    <text evidence="1">The sequence shown here is derived from an EMBL/GenBank/DDBJ whole genome shotgun (WGS) entry which is preliminary data.</text>
</comment>
<gene>
    <name evidence="1" type="ORF">TWF730_000102</name>
</gene>
<dbReference type="Proteomes" id="UP001373714">
    <property type="component" value="Unassembled WGS sequence"/>
</dbReference>
<evidence type="ECO:0008006" key="3">
    <source>
        <dbReference type="Google" id="ProtNLM"/>
    </source>
</evidence>
<sequence>MQEVCNDDLKDMRVKLDPDANELKDESMLVRRNMVGGVVQTRLYIHLVHDRDYKMKGRTDQDLRRTTGILDKVLELPAARRRTWIFRNETCGDHDSNMKAYCV</sequence>
<protein>
    <recommendedName>
        <fullName evidence="3">Ubiquitin-like domain-containing protein</fullName>
    </recommendedName>
</protein>
<proteinExistence type="predicted"/>
<accession>A0AAV9VML2</accession>
<name>A0AAV9VML2_9PEZI</name>
<keyword evidence="2" id="KW-1185">Reference proteome</keyword>
<dbReference type="EMBL" id="JAVHNS010000001">
    <property type="protein sequence ID" value="KAK6362647.1"/>
    <property type="molecule type" value="Genomic_DNA"/>
</dbReference>
<evidence type="ECO:0000313" key="1">
    <source>
        <dbReference type="EMBL" id="KAK6362647.1"/>
    </source>
</evidence>
<organism evidence="1 2">
    <name type="scientific">Orbilia blumenaviensis</name>
    <dbReference type="NCBI Taxonomy" id="1796055"/>
    <lineage>
        <taxon>Eukaryota</taxon>
        <taxon>Fungi</taxon>
        <taxon>Dikarya</taxon>
        <taxon>Ascomycota</taxon>
        <taxon>Pezizomycotina</taxon>
        <taxon>Orbiliomycetes</taxon>
        <taxon>Orbiliales</taxon>
        <taxon>Orbiliaceae</taxon>
        <taxon>Orbilia</taxon>
    </lineage>
</organism>
<evidence type="ECO:0000313" key="2">
    <source>
        <dbReference type="Proteomes" id="UP001373714"/>
    </source>
</evidence>
<reference evidence="1 2" key="1">
    <citation type="submission" date="2019-10" db="EMBL/GenBank/DDBJ databases">
        <authorList>
            <person name="Palmer J.M."/>
        </authorList>
    </citation>
    <scope>NUCLEOTIDE SEQUENCE [LARGE SCALE GENOMIC DNA]</scope>
    <source>
        <strain evidence="1 2">TWF730</strain>
    </source>
</reference>